<organism evidence="1 2">
    <name type="scientific">Imhoffiella purpurea</name>
    <dbReference type="NCBI Taxonomy" id="1249627"/>
    <lineage>
        <taxon>Bacteria</taxon>
        <taxon>Pseudomonadati</taxon>
        <taxon>Pseudomonadota</taxon>
        <taxon>Gammaproteobacteria</taxon>
        <taxon>Chromatiales</taxon>
        <taxon>Chromatiaceae</taxon>
        <taxon>Imhoffiella</taxon>
    </lineage>
</organism>
<reference evidence="1 2" key="1">
    <citation type="submission" date="2012-11" db="EMBL/GenBank/DDBJ databases">
        <title>Genome assembly of Thiorhodococcus sp. AK35.</title>
        <authorList>
            <person name="Nupur N."/>
            <person name="Khatri I."/>
            <person name="Subramanian S."/>
            <person name="Pinnaka A."/>
        </authorList>
    </citation>
    <scope>NUCLEOTIDE SEQUENCE [LARGE SCALE GENOMIC DNA]</scope>
    <source>
        <strain evidence="1 2">AK35</strain>
    </source>
</reference>
<sequence>MGSPEIGRSQCNRFQTMMVRIACVEDEALSGLAWHWGAARLEIAIGEPWMARARRVREPIP</sequence>
<dbReference type="STRING" id="1249627.D779_0664"/>
<gene>
    <name evidence="1" type="ORF">D779_0664</name>
</gene>
<dbReference type="EMBL" id="AONC01000016">
    <property type="protein sequence ID" value="EXJ16040.1"/>
    <property type="molecule type" value="Genomic_DNA"/>
</dbReference>
<name>W9W078_9GAMM</name>
<keyword evidence="2" id="KW-1185">Reference proteome</keyword>
<dbReference type="AlphaFoldDB" id="W9W078"/>
<comment type="caution">
    <text evidence="1">The sequence shown here is derived from an EMBL/GenBank/DDBJ whole genome shotgun (WGS) entry which is preliminary data.</text>
</comment>
<evidence type="ECO:0000313" key="1">
    <source>
        <dbReference type="EMBL" id="EXJ16040.1"/>
    </source>
</evidence>
<protein>
    <submittedName>
        <fullName evidence="1">Uncharacterized protein</fullName>
    </submittedName>
</protein>
<evidence type="ECO:0000313" key="2">
    <source>
        <dbReference type="Proteomes" id="UP000019460"/>
    </source>
</evidence>
<accession>W9W078</accession>
<dbReference type="Proteomes" id="UP000019460">
    <property type="component" value="Unassembled WGS sequence"/>
</dbReference>
<proteinExistence type="predicted"/>